<sequence>VTLLATCLTITAMTIDRYFAIVHPIKSLQRRTPKSTVIICVVIWLVSLTVCVPFLMFHEVQQIMMFALTTVCLAHWPPGWEKVASLLVVLITYVIPLFIIVVCYTLILKFLWSHRINTHSELNHNSDITEPVMGDGTIVARRRRKVAKIVAAVVILFAVTWLPIHLFNLCFNFMSDFPMNQTICVNPFVYTIMGDNFRKAFMECICGKSSPSITLHHGYSKRTGSILETRFNGE</sequence>
<evidence type="ECO:0000256" key="12">
    <source>
        <dbReference type="SAM" id="Phobius"/>
    </source>
</evidence>
<keyword evidence="5 11" id="KW-0297">G-protein coupled receptor</keyword>
<gene>
    <name evidence="14" type="ORF">CUNI_LOCUS20520</name>
</gene>
<dbReference type="PROSITE" id="PS00237">
    <property type="entry name" value="G_PROTEIN_RECEP_F1_1"/>
    <property type="match status" value="1"/>
</dbReference>
<evidence type="ECO:0000256" key="9">
    <source>
        <dbReference type="ARBA" id="ARBA00023180"/>
    </source>
</evidence>
<dbReference type="InterPro" id="IPR017452">
    <property type="entry name" value="GPCR_Rhodpsn_7TM"/>
</dbReference>
<keyword evidence="6 12" id="KW-0472">Membrane</keyword>
<keyword evidence="9" id="KW-0325">Glycoprotein</keyword>
<dbReference type="PANTHER" id="PTHR45695:SF23">
    <property type="entry name" value="GALANIN-LIKE G-PROTEIN COUPLED RECEPTOR NPR-9"/>
    <property type="match status" value="1"/>
</dbReference>
<dbReference type="EMBL" id="CAJHNH020007778">
    <property type="protein sequence ID" value="CAG5134962.1"/>
    <property type="molecule type" value="Genomic_DNA"/>
</dbReference>
<dbReference type="Pfam" id="PF00001">
    <property type="entry name" value="7tm_1"/>
    <property type="match status" value="1"/>
</dbReference>
<evidence type="ECO:0000259" key="13">
    <source>
        <dbReference type="PROSITE" id="PS50262"/>
    </source>
</evidence>
<dbReference type="SUPFAM" id="SSF81321">
    <property type="entry name" value="Family A G protein-coupled receptor-like"/>
    <property type="match status" value="1"/>
</dbReference>
<protein>
    <recommendedName>
        <fullName evidence="13">G-protein coupled receptors family 1 profile domain-containing protein</fullName>
    </recommendedName>
</protein>
<feature type="non-terminal residue" evidence="14">
    <location>
        <position position="1"/>
    </location>
</feature>
<accession>A0A8S4A3V6</accession>
<evidence type="ECO:0000256" key="1">
    <source>
        <dbReference type="ARBA" id="ARBA00004651"/>
    </source>
</evidence>
<feature type="transmembrane region" description="Helical" evidence="12">
    <location>
        <begin position="149"/>
        <end position="174"/>
    </location>
</feature>
<evidence type="ECO:0000256" key="4">
    <source>
        <dbReference type="ARBA" id="ARBA00022989"/>
    </source>
</evidence>
<evidence type="ECO:0000256" key="10">
    <source>
        <dbReference type="ARBA" id="ARBA00023224"/>
    </source>
</evidence>
<dbReference type="GO" id="GO:0005886">
    <property type="term" value="C:plasma membrane"/>
    <property type="evidence" value="ECO:0007669"/>
    <property type="project" value="UniProtKB-SubCell"/>
</dbReference>
<keyword evidence="10 11" id="KW-0807">Transducer</keyword>
<keyword evidence="4 12" id="KW-1133">Transmembrane helix</keyword>
<feature type="transmembrane region" description="Helical" evidence="12">
    <location>
        <begin position="36"/>
        <end position="57"/>
    </location>
</feature>
<dbReference type="OrthoDB" id="2132067at2759"/>
<evidence type="ECO:0000256" key="8">
    <source>
        <dbReference type="ARBA" id="ARBA00023170"/>
    </source>
</evidence>
<dbReference type="GO" id="GO:0004930">
    <property type="term" value="F:G protein-coupled receptor activity"/>
    <property type="evidence" value="ECO:0007669"/>
    <property type="project" value="UniProtKB-KW"/>
</dbReference>
<dbReference type="PANTHER" id="PTHR45695">
    <property type="entry name" value="LEUCOKININ RECEPTOR-RELATED"/>
    <property type="match status" value="1"/>
</dbReference>
<evidence type="ECO:0000256" key="5">
    <source>
        <dbReference type="ARBA" id="ARBA00023040"/>
    </source>
</evidence>
<evidence type="ECO:0000313" key="15">
    <source>
        <dbReference type="Proteomes" id="UP000678393"/>
    </source>
</evidence>
<dbReference type="PRINTS" id="PR00237">
    <property type="entry name" value="GPCRRHODOPSN"/>
</dbReference>
<feature type="transmembrane region" description="Helical" evidence="12">
    <location>
        <begin position="83"/>
        <end position="107"/>
    </location>
</feature>
<dbReference type="Gene3D" id="1.20.1070.10">
    <property type="entry name" value="Rhodopsin 7-helix transmembrane proteins"/>
    <property type="match status" value="1"/>
</dbReference>
<organism evidence="14 15">
    <name type="scientific">Candidula unifasciata</name>
    <dbReference type="NCBI Taxonomy" id="100452"/>
    <lineage>
        <taxon>Eukaryota</taxon>
        <taxon>Metazoa</taxon>
        <taxon>Spiralia</taxon>
        <taxon>Lophotrochozoa</taxon>
        <taxon>Mollusca</taxon>
        <taxon>Gastropoda</taxon>
        <taxon>Heterobranchia</taxon>
        <taxon>Euthyneura</taxon>
        <taxon>Panpulmonata</taxon>
        <taxon>Eupulmonata</taxon>
        <taxon>Stylommatophora</taxon>
        <taxon>Helicina</taxon>
        <taxon>Helicoidea</taxon>
        <taxon>Geomitridae</taxon>
        <taxon>Candidula</taxon>
    </lineage>
</organism>
<evidence type="ECO:0000256" key="2">
    <source>
        <dbReference type="ARBA" id="ARBA00022475"/>
    </source>
</evidence>
<proteinExistence type="inferred from homology"/>
<feature type="domain" description="G-protein coupled receptors family 1 profile" evidence="13">
    <location>
        <begin position="1"/>
        <end position="169"/>
    </location>
</feature>
<keyword evidence="2" id="KW-1003">Cell membrane</keyword>
<keyword evidence="15" id="KW-1185">Reference proteome</keyword>
<evidence type="ECO:0000256" key="3">
    <source>
        <dbReference type="ARBA" id="ARBA00022692"/>
    </source>
</evidence>
<dbReference type="PROSITE" id="PS50262">
    <property type="entry name" value="G_PROTEIN_RECEP_F1_2"/>
    <property type="match status" value="1"/>
</dbReference>
<keyword evidence="7" id="KW-1015">Disulfide bond</keyword>
<keyword evidence="3 11" id="KW-0812">Transmembrane</keyword>
<evidence type="ECO:0000256" key="7">
    <source>
        <dbReference type="ARBA" id="ARBA00023157"/>
    </source>
</evidence>
<name>A0A8S4A3V6_9EUPU</name>
<dbReference type="Proteomes" id="UP000678393">
    <property type="component" value="Unassembled WGS sequence"/>
</dbReference>
<keyword evidence="8 11" id="KW-0675">Receptor</keyword>
<evidence type="ECO:0000256" key="6">
    <source>
        <dbReference type="ARBA" id="ARBA00023136"/>
    </source>
</evidence>
<dbReference type="AlphaFoldDB" id="A0A8S4A3V6"/>
<comment type="caution">
    <text evidence="14">The sequence shown here is derived from an EMBL/GenBank/DDBJ whole genome shotgun (WGS) entry which is preliminary data.</text>
</comment>
<evidence type="ECO:0000313" key="14">
    <source>
        <dbReference type="EMBL" id="CAG5134962.1"/>
    </source>
</evidence>
<reference evidence="14" key="1">
    <citation type="submission" date="2021-04" db="EMBL/GenBank/DDBJ databases">
        <authorList>
            <consortium name="Molecular Ecology Group"/>
        </authorList>
    </citation>
    <scope>NUCLEOTIDE SEQUENCE</scope>
</reference>
<comment type="subcellular location">
    <subcellularLocation>
        <location evidence="1">Cell membrane</location>
        <topology evidence="1">Multi-pass membrane protein</topology>
    </subcellularLocation>
</comment>
<dbReference type="InterPro" id="IPR000276">
    <property type="entry name" value="GPCR_Rhodpsn"/>
</dbReference>
<evidence type="ECO:0000256" key="11">
    <source>
        <dbReference type="RuleBase" id="RU000688"/>
    </source>
</evidence>
<comment type="similarity">
    <text evidence="11">Belongs to the G-protein coupled receptor 1 family.</text>
</comment>